<protein>
    <submittedName>
        <fullName evidence="2">Uncharacterized protein</fullName>
    </submittedName>
</protein>
<dbReference type="EMBL" id="CAJNNV010027309">
    <property type="protein sequence ID" value="CAE8620065.1"/>
    <property type="molecule type" value="Genomic_DNA"/>
</dbReference>
<evidence type="ECO:0000256" key="1">
    <source>
        <dbReference type="SAM" id="MobiDB-lite"/>
    </source>
</evidence>
<accession>A0A813FZT3</accession>
<dbReference type="Proteomes" id="UP000654075">
    <property type="component" value="Unassembled WGS sequence"/>
</dbReference>
<organism evidence="2 3">
    <name type="scientific">Polarella glacialis</name>
    <name type="common">Dinoflagellate</name>
    <dbReference type="NCBI Taxonomy" id="89957"/>
    <lineage>
        <taxon>Eukaryota</taxon>
        <taxon>Sar</taxon>
        <taxon>Alveolata</taxon>
        <taxon>Dinophyceae</taxon>
        <taxon>Suessiales</taxon>
        <taxon>Suessiaceae</taxon>
        <taxon>Polarella</taxon>
    </lineage>
</organism>
<keyword evidence="3" id="KW-1185">Reference proteome</keyword>
<dbReference type="OrthoDB" id="10361334at2759"/>
<comment type="caution">
    <text evidence="2">The sequence shown here is derived from an EMBL/GenBank/DDBJ whole genome shotgun (WGS) entry which is preliminary data.</text>
</comment>
<sequence length="420" mass="43808">MSNCEALLKNLKRSQGAGGVEALCQAQQAGETLLSLSEKLGEMGPELGEAAMEVAESSLSLAARYAAVPMAMLLTDVALSCTFEASRMQHNALQLLEIRRDTEGTLQTLKTNLSMAKIIGSCDAETLKLSLGLVSKAASRMMASLRQVSSAVSDALQRGRQCLSHARAVVSFAAGRSAAEAEAQEDPAQAALPAAATDLCGGSAGKAGAEGSAPAAAAAPAAAPGFCGQHAGGGAAAAQQQPVDRGLKAEAAARQGRLQNDRLLRQLNKELLELQSRARAHLAKQRGTTSSFSAFLPAEDSARIFRLAAEVLMSATEAVLDAFEPSVAQLRSALFCQMGFVEACGEAAQLAAPVDFRAQLLRLAVMIDSQVVLGALERQVKPRLAARCKEEPEEVASALLAALDRHFERLSTAIVSARMA</sequence>
<feature type="region of interest" description="Disordered" evidence="1">
    <location>
        <begin position="230"/>
        <end position="250"/>
    </location>
</feature>
<evidence type="ECO:0000313" key="2">
    <source>
        <dbReference type="EMBL" id="CAE8620065.1"/>
    </source>
</evidence>
<proteinExistence type="predicted"/>
<evidence type="ECO:0000313" key="3">
    <source>
        <dbReference type="Proteomes" id="UP000654075"/>
    </source>
</evidence>
<name>A0A813FZT3_POLGL</name>
<dbReference type="AlphaFoldDB" id="A0A813FZT3"/>
<gene>
    <name evidence="2" type="ORF">PGLA1383_LOCUS37634</name>
</gene>
<reference evidence="2" key="1">
    <citation type="submission" date="2021-02" db="EMBL/GenBank/DDBJ databases">
        <authorList>
            <person name="Dougan E. K."/>
            <person name="Rhodes N."/>
            <person name="Thang M."/>
            <person name="Chan C."/>
        </authorList>
    </citation>
    <scope>NUCLEOTIDE SEQUENCE</scope>
</reference>